<keyword evidence="2" id="KW-1185">Reference proteome</keyword>
<evidence type="ECO:0000313" key="1">
    <source>
        <dbReference type="EMBL" id="KAB2588057.1"/>
    </source>
</evidence>
<organism evidence="1 2">
    <name type="scientific">Streptomyces arboris</name>
    <dbReference type="NCBI Taxonomy" id="2600619"/>
    <lineage>
        <taxon>Bacteria</taxon>
        <taxon>Bacillati</taxon>
        <taxon>Actinomycetota</taxon>
        <taxon>Actinomycetes</taxon>
        <taxon>Kitasatosporales</taxon>
        <taxon>Streptomycetaceae</taxon>
        <taxon>Streptomyces</taxon>
    </lineage>
</organism>
<proteinExistence type="predicted"/>
<sequence>MSRTRAHRRAAALAVAAAVPLLGGCGIQETDPIEAGGPATVEAFYNRDDDMMLFFRTPDGGLNPVLRTVRSSAGFNGDYVEPGSATPPGPPRTEKTVLALLAGPREEDRAAGLTTALPLALPGTTVTVKTTPGGTVTTDLPFPLKDLDTTARHQLTCTIAYSRASDGKVVVKLRGQDGASSSDTCGLAP</sequence>
<gene>
    <name evidence="1" type="ORF">F5983_34455</name>
</gene>
<name>A0A5N5ECJ0_9ACTN</name>
<protein>
    <recommendedName>
        <fullName evidence="3">Lipoprotein</fullName>
    </recommendedName>
</protein>
<dbReference type="RefSeq" id="WP_151513759.1">
    <property type="nucleotide sequence ID" value="NZ_JBMVCA010000019.1"/>
</dbReference>
<accession>A0A5N5ECJ0</accession>
<dbReference type="AlphaFoldDB" id="A0A5N5ECJ0"/>
<dbReference type="EMBL" id="VYUA01000061">
    <property type="protein sequence ID" value="KAB2588057.1"/>
    <property type="molecule type" value="Genomic_DNA"/>
</dbReference>
<evidence type="ECO:0000313" key="2">
    <source>
        <dbReference type="Proteomes" id="UP000326907"/>
    </source>
</evidence>
<dbReference type="PROSITE" id="PS51257">
    <property type="entry name" value="PROKAR_LIPOPROTEIN"/>
    <property type="match status" value="1"/>
</dbReference>
<evidence type="ECO:0008006" key="3">
    <source>
        <dbReference type="Google" id="ProtNLM"/>
    </source>
</evidence>
<dbReference type="Proteomes" id="UP000326907">
    <property type="component" value="Unassembled WGS sequence"/>
</dbReference>
<comment type="caution">
    <text evidence="1">The sequence shown here is derived from an EMBL/GenBank/DDBJ whole genome shotgun (WGS) entry which is preliminary data.</text>
</comment>
<reference evidence="1 2" key="1">
    <citation type="submission" date="2019-09" db="EMBL/GenBank/DDBJ databases">
        <authorList>
            <person name="Liu P."/>
        </authorList>
    </citation>
    <scope>NUCLEOTIDE SEQUENCE [LARGE SCALE GENOMIC DNA]</scope>
    <source>
        <strain evidence="1 2">TRM68085</strain>
    </source>
</reference>